<dbReference type="EMBL" id="CAJNNW010024846">
    <property type="protein sequence ID" value="CAE8674562.1"/>
    <property type="molecule type" value="Genomic_DNA"/>
</dbReference>
<accession>A0A813JDX8</accession>
<comment type="caution">
    <text evidence="5">The sequence shown here is derived from an EMBL/GenBank/DDBJ whole genome shotgun (WGS) entry which is preliminary data.</text>
</comment>
<dbReference type="Proteomes" id="UP000626109">
    <property type="component" value="Unassembled WGS sequence"/>
</dbReference>
<dbReference type="GO" id="GO:0016579">
    <property type="term" value="P:protein deubiquitination"/>
    <property type="evidence" value="ECO:0007669"/>
    <property type="project" value="TreeGrafter"/>
</dbReference>
<evidence type="ECO:0000256" key="2">
    <source>
        <dbReference type="ARBA" id="ARBA00022670"/>
    </source>
</evidence>
<feature type="domain" description="PPPDE" evidence="4">
    <location>
        <begin position="62"/>
        <end position="150"/>
    </location>
</feature>
<keyword evidence="3" id="KW-0378">Hydrolase</keyword>
<comment type="similarity">
    <text evidence="1">Belongs to the DeSI family.</text>
</comment>
<evidence type="ECO:0000259" key="4">
    <source>
        <dbReference type="PROSITE" id="PS51858"/>
    </source>
</evidence>
<keyword evidence="2" id="KW-0645">Protease</keyword>
<dbReference type="InterPro" id="IPR008580">
    <property type="entry name" value="PPPDE_dom"/>
</dbReference>
<protein>
    <recommendedName>
        <fullName evidence="4">PPPDE domain-containing protein</fullName>
    </recommendedName>
</protein>
<sequence>MWLDAQVLEIVVVTNARHVEILQKDDRSVLRCSSAACAEALAKEIKAAADDMRIHCASREWSFAYLNVYDLQRDWRLGLINTLTWGVLGAGGLFHAAVEVYGEEWMFGGQEVGLRGSGISACQPRGCSLHTFRQSICLGLTSRSVDDVMQ</sequence>
<evidence type="ECO:0000313" key="6">
    <source>
        <dbReference type="Proteomes" id="UP000626109"/>
    </source>
</evidence>
<proteinExistence type="inferred from homology"/>
<dbReference type="GO" id="GO:0101005">
    <property type="term" value="F:deubiquitinase activity"/>
    <property type="evidence" value="ECO:0007669"/>
    <property type="project" value="TreeGrafter"/>
</dbReference>
<name>A0A813JDX8_POLGL</name>
<feature type="non-terminal residue" evidence="5">
    <location>
        <position position="150"/>
    </location>
</feature>
<gene>
    <name evidence="5" type="ORF">PGLA2088_LOCUS18990</name>
</gene>
<dbReference type="AlphaFoldDB" id="A0A813JDX8"/>
<reference evidence="5" key="1">
    <citation type="submission" date="2021-02" db="EMBL/GenBank/DDBJ databases">
        <authorList>
            <person name="Dougan E. K."/>
            <person name="Rhodes N."/>
            <person name="Thang M."/>
            <person name="Chan C."/>
        </authorList>
    </citation>
    <scope>NUCLEOTIDE SEQUENCE</scope>
</reference>
<organism evidence="5 6">
    <name type="scientific">Polarella glacialis</name>
    <name type="common">Dinoflagellate</name>
    <dbReference type="NCBI Taxonomy" id="89957"/>
    <lineage>
        <taxon>Eukaryota</taxon>
        <taxon>Sar</taxon>
        <taxon>Alveolata</taxon>
        <taxon>Dinophyceae</taxon>
        <taxon>Suessiales</taxon>
        <taxon>Suessiaceae</taxon>
        <taxon>Polarella</taxon>
    </lineage>
</organism>
<evidence type="ECO:0000256" key="3">
    <source>
        <dbReference type="ARBA" id="ARBA00022801"/>
    </source>
</evidence>
<dbReference type="Pfam" id="PF05903">
    <property type="entry name" value="Peptidase_C97"/>
    <property type="match status" value="1"/>
</dbReference>
<dbReference type="InterPro" id="IPR042266">
    <property type="entry name" value="PPPDE_sf"/>
</dbReference>
<dbReference type="PANTHER" id="PTHR12378">
    <property type="entry name" value="DESUMOYLATING ISOPEPTIDASE"/>
    <property type="match status" value="1"/>
</dbReference>
<evidence type="ECO:0000256" key="1">
    <source>
        <dbReference type="ARBA" id="ARBA00008140"/>
    </source>
</evidence>
<dbReference type="Gene3D" id="3.90.1720.30">
    <property type="entry name" value="PPPDE domains"/>
    <property type="match status" value="1"/>
</dbReference>
<dbReference type="GO" id="GO:0006508">
    <property type="term" value="P:proteolysis"/>
    <property type="evidence" value="ECO:0007669"/>
    <property type="project" value="UniProtKB-KW"/>
</dbReference>
<evidence type="ECO:0000313" key="5">
    <source>
        <dbReference type="EMBL" id="CAE8674562.1"/>
    </source>
</evidence>
<dbReference type="PANTHER" id="PTHR12378:SF9">
    <property type="entry name" value="OS06G0107000 PROTEIN"/>
    <property type="match status" value="1"/>
</dbReference>
<dbReference type="PROSITE" id="PS51858">
    <property type="entry name" value="PPPDE"/>
    <property type="match status" value="1"/>
</dbReference>